<evidence type="ECO:0000313" key="4">
    <source>
        <dbReference type="Proteomes" id="UP000238385"/>
    </source>
</evidence>
<dbReference type="AlphaFoldDB" id="A0A2T1KBP3"/>
<organism evidence="3 4">
    <name type="scientific">Marinobacter halophilus</name>
    <dbReference type="NCBI Taxonomy" id="1323740"/>
    <lineage>
        <taxon>Bacteria</taxon>
        <taxon>Pseudomonadati</taxon>
        <taxon>Pseudomonadota</taxon>
        <taxon>Gammaproteobacteria</taxon>
        <taxon>Pseudomonadales</taxon>
        <taxon>Marinobacteraceae</taxon>
        <taxon>Marinobacter</taxon>
    </lineage>
</organism>
<accession>A0A2T1KBP3</accession>
<evidence type="ECO:0000313" key="3">
    <source>
        <dbReference type="EMBL" id="PSF07559.1"/>
    </source>
</evidence>
<proteinExistence type="predicted"/>
<comment type="caution">
    <text evidence="3">The sequence shown here is derived from an EMBL/GenBank/DDBJ whole genome shotgun (WGS) entry which is preliminary data.</text>
</comment>
<keyword evidence="4" id="KW-1185">Reference proteome</keyword>
<reference evidence="3 4" key="1">
    <citation type="submission" date="2018-03" db="EMBL/GenBank/DDBJ databases">
        <title>Marinobacter brunus sp. nov., a marine bacterium of Gamma-proteobacteria isolated from the surface seawater of the South China Sea.</title>
        <authorList>
            <person name="Cheng H."/>
            <person name="Wu Y.-H."/>
            <person name="Xamxidin M."/>
            <person name="Xu X.-W."/>
        </authorList>
    </citation>
    <scope>NUCLEOTIDE SEQUENCE [LARGE SCALE GENOMIC DNA]</scope>
    <source>
        <strain evidence="3 4">JCM 30472</strain>
    </source>
</reference>
<name>A0A2T1KBP3_9GAMM</name>
<gene>
    <name evidence="3" type="ORF">C7H08_13840</name>
</gene>
<dbReference type="Gene3D" id="1.25.40.10">
    <property type="entry name" value="Tetratricopeptide repeat domain"/>
    <property type="match status" value="1"/>
</dbReference>
<evidence type="ECO:0000259" key="2">
    <source>
        <dbReference type="Pfam" id="PF13529"/>
    </source>
</evidence>
<dbReference type="NCBIfam" id="NF033920">
    <property type="entry name" value="C39_PA2778_fam"/>
    <property type="match status" value="1"/>
</dbReference>
<dbReference type="CDD" id="cd02549">
    <property type="entry name" value="Peptidase_C39A"/>
    <property type="match status" value="1"/>
</dbReference>
<protein>
    <recommendedName>
        <fullName evidence="2">Peptidase C39-like domain-containing protein</fullName>
    </recommendedName>
</protein>
<dbReference type="Proteomes" id="UP000238385">
    <property type="component" value="Unassembled WGS sequence"/>
</dbReference>
<dbReference type="InterPro" id="IPR011990">
    <property type="entry name" value="TPR-like_helical_dom_sf"/>
</dbReference>
<dbReference type="InterPro" id="IPR039564">
    <property type="entry name" value="Peptidase_C39-like"/>
</dbReference>
<keyword evidence="1" id="KW-0732">Signal</keyword>
<dbReference type="Pfam" id="PF13529">
    <property type="entry name" value="Peptidase_C39_2"/>
    <property type="match status" value="1"/>
</dbReference>
<feature type="chain" id="PRO_5015439174" description="Peptidase C39-like domain-containing protein" evidence="1">
    <location>
        <begin position="25"/>
        <end position="332"/>
    </location>
</feature>
<feature type="signal peptide" evidence="1">
    <location>
        <begin position="1"/>
        <end position="24"/>
    </location>
</feature>
<dbReference type="Gene3D" id="3.90.70.10">
    <property type="entry name" value="Cysteine proteinases"/>
    <property type="match status" value="1"/>
</dbReference>
<evidence type="ECO:0000256" key="1">
    <source>
        <dbReference type="SAM" id="SignalP"/>
    </source>
</evidence>
<dbReference type="EMBL" id="PXNN01000016">
    <property type="protein sequence ID" value="PSF07559.1"/>
    <property type="molecule type" value="Genomic_DNA"/>
</dbReference>
<feature type="domain" description="Peptidase C39-like" evidence="2">
    <location>
        <begin position="48"/>
        <end position="160"/>
    </location>
</feature>
<dbReference type="OrthoDB" id="5611441at2"/>
<dbReference type="PROSITE" id="PS51257">
    <property type="entry name" value="PROKAR_LIPOPROTEIN"/>
    <property type="match status" value="1"/>
</dbReference>
<dbReference type="InterPro" id="IPR039563">
    <property type="entry name" value="Peptidase_C39_single_dom"/>
</dbReference>
<dbReference type="SUPFAM" id="SSF48452">
    <property type="entry name" value="TPR-like"/>
    <property type="match status" value="1"/>
</dbReference>
<sequence>MTKGTGRASTWAALLGLLLLAGCASTPQWPDQAQTAELSQPNRQLLTEVPFYPQEAYQCGPASLATMLNTQGLATDPEILKELVYLPGRRGSLQVELVAAARSHNMVAYPLKPDIEALLTEVAAGNPVLVMQNLRFNWWPQWHFAVVMGFDSQEQALILNTDTRQHYEMPYKVFHATWDRAERWALVILPPDELPATAETLPFLRAAHDLESTGHTVAAQRAYETAEHRWPDQPAPIMAQGNLAYDQRKPATAASNFLRVVNRFPGFPEGWNNLAYALSASACAAQASDALACAAQLDPERFGQAGHQWTNAAGPVISECPELPACPATIDQ</sequence>